<feature type="binding site" evidence="4">
    <location>
        <position position="176"/>
    </location>
    <ligand>
        <name>Zn(2+)</name>
        <dbReference type="ChEBI" id="CHEBI:29105"/>
    </ligand>
</feature>
<evidence type="ECO:0000256" key="2">
    <source>
        <dbReference type="ARBA" id="ARBA00022679"/>
    </source>
</evidence>
<dbReference type="PROSITE" id="PS50305">
    <property type="entry name" value="SIRTUIN"/>
    <property type="match status" value="1"/>
</dbReference>
<dbReference type="GO" id="GO:0070403">
    <property type="term" value="F:NAD+ binding"/>
    <property type="evidence" value="ECO:0007669"/>
    <property type="project" value="InterPro"/>
</dbReference>
<sequence>MSGAAGGFEAAGAEPAAAVALLAERVRAARSVVALTGAGISVPSGIPDFRTPRTGLWENVDPMEVAHIDAWRRDAARFWMFYGDRFQSLRDKRPNRAHEALVELERRGLLDAVVTQNIDRLHERAGSGAGREVGGAELIELHGTIAHSSCLSCGRRYPLDDVQRRLDEDVQGVPRCDCGRPLKPDVVLFGELLPPEALERAQTLALRADLLLCIGTSLEVYPVAELPSLTLRAGGEVALLTQGPTRFDRDAVVKLDGDVVAELDALLTALG</sequence>
<dbReference type="PANTHER" id="PTHR11085:SF4">
    <property type="entry name" value="NAD-DEPENDENT PROTEIN DEACYLASE"/>
    <property type="match status" value="1"/>
</dbReference>
<evidence type="ECO:0000256" key="1">
    <source>
        <dbReference type="ARBA" id="ARBA00012928"/>
    </source>
</evidence>
<feature type="binding site" evidence="4">
    <location>
        <position position="153"/>
    </location>
    <ligand>
        <name>Zn(2+)</name>
        <dbReference type="ChEBI" id="CHEBI:29105"/>
    </ligand>
</feature>
<proteinExistence type="predicted"/>
<protein>
    <recommendedName>
        <fullName evidence="1">protein acetyllysine N-acetyltransferase</fullName>
        <ecNumber evidence="1">2.3.1.286</ecNumber>
    </recommendedName>
</protein>
<evidence type="ECO:0000256" key="4">
    <source>
        <dbReference type="PROSITE-ProRule" id="PRU00236"/>
    </source>
</evidence>
<reference evidence="6 7" key="1">
    <citation type="submission" date="2020-08" db="EMBL/GenBank/DDBJ databases">
        <title>Genomic Encyclopedia of Archaeal and Bacterial Type Strains, Phase II (KMG-II): from individual species to whole genera.</title>
        <authorList>
            <person name="Goeker M."/>
        </authorList>
    </citation>
    <scope>NUCLEOTIDE SEQUENCE [LARGE SCALE GENOMIC DNA]</scope>
    <source>
        <strain evidence="6 7">DSM 23288</strain>
    </source>
</reference>
<dbReference type="RefSeq" id="WP_183341975.1">
    <property type="nucleotide sequence ID" value="NZ_JACHNU010000002.1"/>
</dbReference>
<keyword evidence="4" id="KW-0862">Zinc</keyword>
<feature type="active site" description="Proton acceptor" evidence="4">
    <location>
        <position position="142"/>
    </location>
</feature>
<dbReference type="Proteomes" id="UP000585272">
    <property type="component" value="Unassembled WGS sequence"/>
</dbReference>
<dbReference type="Pfam" id="PF02146">
    <property type="entry name" value="SIR2"/>
    <property type="match status" value="1"/>
</dbReference>
<dbReference type="GO" id="GO:0046872">
    <property type="term" value="F:metal ion binding"/>
    <property type="evidence" value="ECO:0007669"/>
    <property type="project" value="UniProtKB-KW"/>
</dbReference>
<dbReference type="InterPro" id="IPR003000">
    <property type="entry name" value="Sirtuin"/>
</dbReference>
<dbReference type="EC" id="2.3.1.286" evidence="1"/>
<keyword evidence="2" id="KW-0808">Transferase</keyword>
<evidence type="ECO:0000313" key="6">
    <source>
        <dbReference type="EMBL" id="MBB4662642.1"/>
    </source>
</evidence>
<dbReference type="Gene3D" id="3.40.50.1220">
    <property type="entry name" value="TPP-binding domain"/>
    <property type="match status" value="1"/>
</dbReference>
<keyword evidence="3" id="KW-0520">NAD</keyword>
<dbReference type="NCBIfam" id="NF001753">
    <property type="entry name" value="PRK00481.1-3"/>
    <property type="match status" value="1"/>
</dbReference>
<dbReference type="EMBL" id="JACHNU010000002">
    <property type="protein sequence ID" value="MBB4662642.1"/>
    <property type="molecule type" value="Genomic_DNA"/>
</dbReference>
<evidence type="ECO:0000256" key="3">
    <source>
        <dbReference type="ARBA" id="ARBA00023027"/>
    </source>
</evidence>
<dbReference type="InterPro" id="IPR026590">
    <property type="entry name" value="Ssirtuin_cat_dom"/>
</dbReference>
<dbReference type="InterPro" id="IPR029035">
    <property type="entry name" value="DHS-like_NAD/FAD-binding_dom"/>
</dbReference>
<dbReference type="GO" id="GO:0016787">
    <property type="term" value="F:hydrolase activity"/>
    <property type="evidence" value="ECO:0007669"/>
    <property type="project" value="UniProtKB-KW"/>
</dbReference>
<dbReference type="AlphaFoldDB" id="A0A840ID18"/>
<accession>A0A840ID18</accession>
<dbReference type="SUPFAM" id="SSF52467">
    <property type="entry name" value="DHS-like NAD/FAD-binding domain"/>
    <property type="match status" value="1"/>
</dbReference>
<keyword evidence="4" id="KW-0479">Metal-binding</keyword>
<dbReference type="PANTHER" id="PTHR11085">
    <property type="entry name" value="NAD-DEPENDENT PROTEIN DEACYLASE SIRTUIN-5, MITOCHONDRIAL-RELATED"/>
    <property type="match status" value="1"/>
</dbReference>
<evidence type="ECO:0000259" key="5">
    <source>
        <dbReference type="PROSITE" id="PS50305"/>
    </source>
</evidence>
<name>A0A840ID18_9ACTN</name>
<dbReference type="Gene3D" id="3.30.1600.10">
    <property type="entry name" value="SIR2/SIRT2 'Small Domain"/>
    <property type="match status" value="1"/>
</dbReference>
<organism evidence="6 7">
    <name type="scientific">Conexibacter arvalis</name>
    <dbReference type="NCBI Taxonomy" id="912552"/>
    <lineage>
        <taxon>Bacteria</taxon>
        <taxon>Bacillati</taxon>
        <taxon>Actinomycetota</taxon>
        <taxon>Thermoleophilia</taxon>
        <taxon>Solirubrobacterales</taxon>
        <taxon>Conexibacteraceae</taxon>
        <taxon>Conexibacter</taxon>
    </lineage>
</organism>
<gene>
    <name evidence="6" type="ORF">BDZ31_002228</name>
</gene>
<feature type="binding site" evidence="4">
    <location>
        <position position="178"/>
    </location>
    <ligand>
        <name>Zn(2+)</name>
        <dbReference type="ChEBI" id="CHEBI:29105"/>
    </ligand>
</feature>
<dbReference type="InterPro" id="IPR050134">
    <property type="entry name" value="NAD-dep_sirtuin_deacylases"/>
</dbReference>
<keyword evidence="6" id="KW-0378">Hydrolase</keyword>
<feature type="domain" description="Deacetylase sirtuin-type" evidence="5">
    <location>
        <begin position="12"/>
        <end position="271"/>
    </location>
</feature>
<dbReference type="CDD" id="cd01407">
    <property type="entry name" value="SIR2-fam"/>
    <property type="match status" value="1"/>
</dbReference>
<keyword evidence="7" id="KW-1185">Reference proteome</keyword>
<feature type="binding site" evidence="4">
    <location>
        <position position="150"/>
    </location>
    <ligand>
        <name>Zn(2+)</name>
        <dbReference type="ChEBI" id="CHEBI:29105"/>
    </ligand>
</feature>
<dbReference type="InterPro" id="IPR026591">
    <property type="entry name" value="Sirtuin_cat_small_dom_sf"/>
</dbReference>
<comment type="caution">
    <text evidence="6">The sequence shown here is derived from an EMBL/GenBank/DDBJ whole genome shotgun (WGS) entry which is preliminary data.</text>
</comment>
<dbReference type="GO" id="GO:0017136">
    <property type="term" value="F:histone deacetylase activity, NAD-dependent"/>
    <property type="evidence" value="ECO:0007669"/>
    <property type="project" value="TreeGrafter"/>
</dbReference>
<evidence type="ECO:0000313" key="7">
    <source>
        <dbReference type="Proteomes" id="UP000585272"/>
    </source>
</evidence>